<dbReference type="InterPro" id="IPR019826">
    <property type="entry name" value="Carboxylesterase_B_AS"/>
</dbReference>
<dbReference type="RefSeq" id="WP_376999502.1">
    <property type="nucleotide sequence ID" value="NZ_JBHSQE010000001.1"/>
</dbReference>
<sequence>MSDHVRVTVTCPAGKITGVSDGDVNWFHSVPYSHIPGPFADAERLTHSQVVDATVYRPSTIALSIAAPADARALADLPVVVYIHGGRFEHGTHGDRRAEGGPNAREGIITVHIGYRTKLEGFARFHDDEPDHFRGIDDCQLGLEWVQRNIEAFGGNPTNVTLVGQSAGATVALWLMRRDHYRGAFRRAIALSPCFPRESFERRKGSLRMVLGRPLTRAALTRLAGEKPELLARAYSRFRSIHGLDMALGPTGFDGAELSDMPLLLSSTRDEHYDMPAGRRIDARGWGPAAVRLLARRMGVRGSVADYLRAARAIDPARPMGRLIGDAANRRWVSQAGDEVPGPVWMVEFTAADGPALHCAEISPLFGVEAESPTPVRELLVDFAHGRTPDWPEYERHTGRQAREICLTSGRVDLRQDPLRMVREAFDPEGRA</sequence>
<dbReference type="EC" id="3.1.1.-" evidence="3"/>
<feature type="domain" description="Carboxylesterase type B" evidence="4">
    <location>
        <begin position="62"/>
        <end position="193"/>
    </location>
</feature>
<evidence type="ECO:0000256" key="3">
    <source>
        <dbReference type="RuleBase" id="RU361235"/>
    </source>
</evidence>
<dbReference type="Pfam" id="PF00135">
    <property type="entry name" value="COesterase"/>
    <property type="match status" value="1"/>
</dbReference>
<comment type="similarity">
    <text evidence="1 3">Belongs to the type-B carboxylesterase/lipase family.</text>
</comment>
<dbReference type="InterPro" id="IPR002018">
    <property type="entry name" value="CarbesteraseB"/>
</dbReference>
<accession>A0ABW1Q8Q0</accession>
<organism evidence="5 6">
    <name type="scientific">Corynebacterium nasicanis</name>
    <dbReference type="NCBI Taxonomy" id="1448267"/>
    <lineage>
        <taxon>Bacteria</taxon>
        <taxon>Bacillati</taxon>
        <taxon>Actinomycetota</taxon>
        <taxon>Actinomycetes</taxon>
        <taxon>Mycobacteriales</taxon>
        <taxon>Corynebacteriaceae</taxon>
        <taxon>Corynebacterium</taxon>
    </lineage>
</organism>
<dbReference type="InterPro" id="IPR029058">
    <property type="entry name" value="AB_hydrolase_fold"/>
</dbReference>
<dbReference type="PROSITE" id="PS00122">
    <property type="entry name" value="CARBOXYLESTERASE_B_1"/>
    <property type="match status" value="1"/>
</dbReference>
<protein>
    <recommendedName>
        <fullName evidence="3">Carboxylic ester hydrolase</fullName>
        <ecNumber evidence="3">3.1.1.-</ecNumber>
    </recommendedName>
</protein>
<dbReference type="InterPro" id="IPR050309">
    <property type="entry name" value="Type-B_Carboxylest/Lipase"/>
</dbReference>
<evidence type="ECO:0000259" key="4">
    <source>
        <dbReference type="Pfam" id="PF00135"/>
    </source>
</evidence>
<dbReference type="SUPFAM" id="SSF53474">
    <property type="entry name" value="alpha/beta-Hydrolases"/>
    <property type="match status" value="1"/>
</dbReference>
<dbReference type="Gene3D" id="3.40.50.1820">
    <property type="entry name" value="alpha/beta hydrolase"/>
    <property type="match status" value="1"/>
</dbReference>
<proteinExistence type="inferred from homology"/>
<evidence type="ECO:0000313" key="6">
    <source>
        <dbReference type="Proteomes" id="UP001596244"/>
    </source>
</evidence>
<dbReference type="PANTHER" id="PTHR11559">
    <property type="entry name" value="CARBOXYLESTERASE"/>
    <property type="match status" value="1"/>
</dbReference>
<evidence type="ECO:0000256" key="2">
    <source>
        <dbReference type="ARBA" id="ARBA00022801"/>
    </source>
</evidence>
<keyword evidence="6" id="KW-1185">Reference proteome</keyword>
<evidence type="ECO:0000313" key="5">
    <source>
        <dbReference type="EMBL" id="MFC6145656.1"/>
    </source>
</evidence>
<evidence type="ECO:0000256" key="1">
    <source>
        <dbReference type="ARBA" id="ARBA00005964"/>
    </source>
</evidence>
<name>A0ABW1Q8Q0_9CORY</name>
<comment type="caution">
    <text evidence="5">The sequence shown here is derived from an EMBL/GenBank/DDBJ whole genome shotgun (WGS) entry which is preliminary data.</text>
</comment>
<keyword evidence="2 3" id="KW-0378">Hydrolase</keyword>
<dbReference type="EMBL" id="JBHSQE010000001">
    <property type="protein sequence ID" value="MFC6145656.1"/>
    <property type="molecule type" value="Genomic_DNA"/>
</dbReference>
<gene>
    <name evidence="5" type="ORF">ACFPUZ_02370</name>
</gene>
<reference evidence="6" key="1">
    <citation type="journal article" date="2019" name="Int. J. Syst. Evol. Microbiol.">
        <title>The Global Catalogue of Microorganisms (GCM) 10K type strain sequencing project: providing services to taxonomists for standard genome sequencing and annotation.</title>
        <authorList>
            <consortium name="The Broad Institute Genomics Platform"/>
            <consortium name="The Broad Institute Genome Sequencing Center for Infectious Disease"/>
            <person name="Wu L."/>
            <person name="Ma J."/>
        </authorList>
    </citation>
    <scope>NUCLEOTIDE SEQUENCE [LARGE SCALE GENOMIC DNA]</scope>
    <source>
        <strain evidence="6">CCUG 51943</strain>
    </source>
</reference>
<dbReference type="Proteomes" id="UP001596244">
    <property type="component" value="Unassembled WGS sequence"/>
</dbReference>